<dbReference type="eggNOG" id="COG3252">
    <property type="taxonomic scope" value="Bacteria"/>
</dbReference>
<dbReference type="Pfam" id="PF02289">
    <property type="entry name" value="MCH"/>
    <property type="match status" value="1"/>
</dbReference>
<dbReference type="Gene3D" id="3.10.340.11">
    <property type="entry name" value="Methenyltetrahydromethanopterin Cyclohydrolase, Chain A, domain 1"/>
    <property type="match status" value="1"/>
</dbReference>
<dbReference type="GO" id="GO:0018759">
    <property type="term" value="F:methenyltetrahydromethanopterin cyclohydrolase activity"/>
    <property type="evidence" value="ECO:0007669"/>
    <property type="project" value="UniProtKB-UniRule"/>
</dbReference>
<evidence type="ECO:0000256" key="8">
    <source>
        <dbReference type="ARBA" id="ARBA00022563"/>
    </source>
</evidence>
<evidence type="ECO:0000256" key="7">
    <source>
        <dbReference type="ARBA" id="ARBA00022490"/>
    </source>
</evidence>
<dbReference type="Gene3D" id="3.30.1030.10">
    <property type="entry name" value="Methenyltetrahydromethanopterin Cyclohydrolase, Chain A, domain 2"/>
    <property type="match status" value="1"/>
</dbReference>
<gene>
    <name evidence="12" type="primary">mch</name>
    <name evidence="13" type="ordered locus">Psta_3184</name>
</gene>
<dbReference type="HAMAP" id="MF_00486">
    <property type="entry name" value="McH"/>
    <property type="match status" value="1"/>
</dbReference>
<reference evidence="13 14" key="1">
    <citation type="journal article" date="2009" name="Stand. Genomic Sci.">
        <title>Complete genome sequence of Pirellula staleyi type strain (ATCC 27377).</title>
        <authorList>
            <person name="Clum A."/>
            <person name="Tindall B.J."/>
            <person name="Sikorski J."/>
            <person name="Ivanova N."/>
            <person name="Mavrommatis K."/>
            <person name="Lucas S."/>
            <person name="Glavina del Rio T."/>
            <person name="Nolan M."/>
            <person name="Chen F."/>
            <person name="Tice H."/>
            <person name="Pitluck S."/>
            <person name="Cheng J.F."/>
            <person name="Chertkov O."/>
            <person name="Brettin T."/>
            <person name="Han C."/>
            <person name="Detter J.C."/>
            <person name="Kuske C."/>
            <person name="Bruce D."/>
            <person name="Goodwin L."/>
            <person name="Ovchinikova G."/>
            <person name="Pati A."/>
            <person name="Mikhailova N."/>
            <person name="Chen A."/>
            <person name="Palaniappan K."/>
            <person name="Land M."/>
            <person name="Hauser L."/>
            <person name="Chang Y.J."/>
            <person name="Jeffries C.D."/>
            <person name="Chain P."/>
            <person name="Rohde M."/>
            <person name="Goker M."/>
            <person name="Bristow J."/>
            <person name="Eisen J.A."/>
            <person name="Markowitz V."/>
            <person name="Hugenholtz P."/>
            <person name="Kyrpides N.C."/>
            <person name="Klenk H.P."/>
            <person name="Lapidus A."/>
        </authorList>
    </citation>
    <scope>NUCLEOTIDE SEQUENCE [LARGE SCALE GENOMIC DNA]</scope>
    <source>
        <strain evidence="14">ATCC 27377 / DSM 6068 / ICPB 4128</strain>
    </source>
</reference>
<evidence type="ECO:0000256" key="11">
    <source>
        <dbReference type="ARBA" id="ARBA00048684"/>
    </source>
</evidence>
<dbReference type="HOGENOM" id="CLU_876031_0_0_0"/>
<evidence type="ECO:0000256" key="5">
    <source>
        <dbReference type="ARBA" id="ARBA00012765"/>
    </source>
</evidence>
<dbReference type="OrthoDB" id="241529at2"/>
<dbReference type="InterPro" id="IPR003209">
    <property type="entry name" value="METHMP_CycHdrlase"/>
</dbReference>
<comment type="catalytic activity">
    <reaction evidence="11 12">
        <text>5,10-methenyl-5,6,7,8-tetrahydromethanopterin + H2O = N(5)-formyl-5,6,7,8-tetrahydromethanopterin + H(+)</text>
        <dbReference type="Rhea" id="RHEA:19053"/>
        <dbReference type="ChEBI" id="CHEBI:15377"/>
        <dbReference type="ChEBI" id="CHEBI:15378"/>
        <dbReference type="ChEBI" id="CHEBI:58018"/>
        <dbReference type="ChEBI" id="CHEBI:58337"/>
        <dbReference type="EC" id="3.5.4.27"/>
    </reaction>
</comment>
<keyword evidence="9 12" id="KW-0378">Hydrolase</keyword>
<dbReference type="GO" id="GO:0005737">
    <property type="term" value="C:cytoplasm"/>
    <property type="evidence" value="ECO:0007669"/>
    <property type="project" value="UniProtKB-SubCell"/>
</dbReference>
<evidence type="ECO:0000256" key="12">
    <source>
        <dbReference type="HAMAP-Rule" id="MF_00486"/>
    </source>
</evidence>
<evidence type="ECO:0000256" key="2">
    <source>
        <dbReference type="ARBA" id="ARBA00004496"/>
    </source>
</evidence>
<dbReference type="UniPathway" id="UPA00562">
    <property type="reaction ID" value="UER00703"/>
</dbReference>
<evidence type="ECO:0000256" key="9">
    <source>
        <dbReference type="ARBA" id="ARBA00022801"/>
    </source>
</evidence>
<evidence type="ECO:0000256" key="10">
    <source>
        <dbReference type="ARBA" id="ARBA00030468"/>
    </source>
</evidence>
<name>D2QWP5_PIRSD</name>
<keyword evidence="8 12" id="KW-0554">One-carbon metabolism</keyword>
<dbReference type="EC" id="3.5.4.27" evidence="5 12"/>
<evidence type="ECO:0000313" key="13">
    <source>
        <dbReference type="EMBL" id="ADB17848.1"/>
    </source>
</evidence>
<dbReference type="Proteomes" id="UP000001887">
    <property type="component" value="Chromosome"/>
</dbReference>
<evidence type="ECO:0000256" key="3">
    <source>
        <dbReference type="ARBA" id="ARBA00005087"/>
    </source>
</evidence>
<evidence type="ECO:0000256" key="4">
    <source>
        <dbReference type="ARBA" id="ARBA00006902"/>
    </source>
</evidence>
<protein>
    <recommendedName>
        <fullName evidence="6 12">Methenyltetrahydromethanopterin cyclohydrolase</fullName>
        <ecNumber evidence="5 12">3.5.4.27</ecNumber>
    </recommendedName>
    <alternativeName>
        <fullName evidence="10 12">Methenyl-H4MPT cyclohydrolase</fullName>
    </alternativeName>
</protein>
<comment type="similarity">
    <text evidence="4 12">Belongs to the MCH family.</text>
</comment>
<accession>D2QWP5</accession>
<dbReference type="AlphaFoldDB" id="D2QWP5"/>
<evidence type="ECO:0000256" key="6">
    <source>
        <dbReference type="ARBA" id="ARBA00020597"/>
    </source>
</evidence>
<organism evidence="13 14">
    <name type="scientific">Pirellula staleyi (strain ATCC 27377 / DSM 6068 / ICPB 4128)</name>
    <name type="common">Pirella staleyi</name>
    <dbReference type="NCBI Taxonomy" id="530564"/>
    <lineage>
        <taxon>Bacteria</taxon>
        <taxon>Pseudomonadati</taxon>
        <taxon>Planctomycetota</taxon>
        <taxon>Planctomycetia</taxon>
        <taxon>Pirellulales</taxon>
        <taxon>Pirellulaceae</taxon>
        <taxon>Pirellula</taxon>
    </lineage>
</organism>
<dbReference type="SUPFAM" id="SSF56199">
    <property type="entry name" value="Methenyltetrahydromethanopterin cyclohydrolase"/>
    <property type="match status" value="1"/>
</dbReference>
<dbReference type="KEGG" id="psl:Psta_3184"/>
<dbReference type="NCBIfam" id="TIGR03120">
    <property type="entry name" value="one_C_mch"/>
    <property type="match status" value="1"/>
</dbReference>
<comment type="subcellular location">
    <subcellularLocation>
        <location evidence="2 12">Cytoplasm</location>
    </subcellularLocation>
</comment>
<proteinExistence type="inferred from homology"/>
<evidence type="ECO:0000313" key="14">
    <source>
        <dbReference type="Proteomes" id="UP000001887"/>
    </source>
</evidence>
<sequence length="317" mass="33273">MHSLNDRAHQLVQTIVTDASSLGAIVGTAECGTQVIDCGSKQTPGSVELGLLLARICLADLAEVSLVPSQGILPTEHLIAVSTSEPLLACMASQYAGWKISHDNYFAMGSGPMRALHGGEAILSEITLHESRRVAVGVLEGKIPPSVVCENVARDCGVAPSSLTLLAARTASLAGTIQVVARSVETALHKMHTLGISLAMVRCGTGTAPLVPLASDDLGAIGWTNDAVLYGGDVTLEVEHASDGYLADVVTEIPSSVSKDFGRPFREIFSSYGYDFYKLDPLLFSPAKIKLVNLTTGKEHEAGRLRGDILAQALAGK</sequence>
<dbReference type="GO" id="GO:0006730">
    <property type="term" value="P:one-carbon metabolic process"/>
    <property type="evidence" value="ECO:0007669"/>
    <property type="project" value="UniProtKB-UniRule"/>
</dbReference>
<evidence type="ECO:0000256" key="1">
    <source>
        <dbReference type="ARBA" id="ARBA00004058"/>
    </source>
</evidence>
<dbReference type="GO" id="GO:0046294">
    <property type="term" value="P:formaldehyde catabolic process"/>
    <property type="evidence" value="ECO:0007669"/>
    <property type="project" value="UniProtKB-UniRule"/>
</dbReference>
<keyword evidence="7 12" id="KW-0963">Cytoplasm</keyword>
<dbReference type="STRING" id="530564.Psta_3184"/>
<comment type="pathway">
    <text evidence="3 12">One-carbon metabolism; formaldehyde degradation; formate from formaldehyde (H(4)MPT route): step 3/5.</text>
</comment>
<dbReference type="EMBL" id="CP001848">
    <property type="protein sequence ID" value="ADB17848.1"/>
    <property type="molecule type" value="Genomic_DNA"/>
</dbReference>
<keyword evidence="14" id="KW-1185">Reference proteome</keyword>
<comment type="function">
    <text evidence="1 12">Catalyzes the hydrolysis of methenyl-H(4)MPT(+) to 5-formyl-H(4)MPT.</text>
</comment>